<protein>
    <recommendedName>
        <fullName evidence="8">ZZ-type domain-containing protein</fullName>
    </recommendedName>
</protein>
<keyword evidence="10" id="KW-1185">Reference proteome</keyword>
<keyword evidence="5 6" id="KW-0040">ANK repeat</keyword>
<evidence type="ECO:0000256" key="3">
    <source>
        <dbReference type="ARBA" id="ARBA00022771"/>
    </source>
</evidence>
<dbReference type="Gene3D" id="1.25.40.20">
    <property type="entry name" value="Ankyrin repeat-containing domain"/>
    <property type="match status" value="3"/>
</dbReference>
<dbReference type="SUPFAM" id="SSF52540">
    <property type="entry name" value="P-loop containing nucleoside triphosphate hydrolases"/>
    <property type="match status" value="1"/>
</dbReference>
<dbReference type="Pfam" id="PF24883">
    <property type="entry name" value="NPHP3_N"/>
    <property type="match status" value="1"/>
</dbReference>
<feature type="repeat" description="ANK" evidence="6">
    <location>
        <begin position="807"/>
        <end position="839"/>
    </location>
</feature>
<keyword evidence="4" id="KW-0862">Zinc</keyword>
<gene>
    <name evidence="9" type="ORF">ABVK25_011834</name>
</gene>
<dbReference type="Gene3D" id="1.20.120.1020">
    <property type="entry name" value="Prion-inhibition and propagation, HeLo domain"/>
    <property type="match status" value="1"/>
</dbReference>
<evidence type="ECO:0000256" key="1">
    <source>
        <dbReference type="ARBA" id="ARBA00022723"/>
    </source>
</evidence>
<evidence type="ECO:0000256" key="5">
    <source>
        <dbReference type="ARBA" id="ARBA00023043"/>
    </source>
</evidence>
<dbReference type="InterPro" id="IPR002110">
    <property type="entry name" value="Ankyrin_rpt"/>
</dbReference>
<dbReference type="Pfam" id="PF22939">
    <property type="entry name" value="WHD_GPIID"/>
    <property type="match status" value="1"/>
</dbReference>
<dbReference type="PRINTS" id="PR01415">
    <property type="entry name" value="ANKYRIN"/>
</dbReference>
<keyword evidence="2" id="KW-0677">Repeat</keyword>
<keyword evidence="1" id="KW-0479">Metal-binding</keyword>
<feature type="signal peptide" evidence="7">
    <location>
        <begin position="1"/>
        <end position="23"/>
    </location>
</feature>
<comment type="caution">
    <text evidence="9">The sequence shown here is derived from an EMBL/GenBank/DDBJ whole genome shotgun (WGS) entry which is preliminary data.</text>
</comment>
<dbReference type="Pfam" id="PF12796">
    <property type="entry name" value="Ank_2"/>
    <property type="match status" value="2"/>
</dbReference>
<feature type="repeat" description="ANK" evidence="6">
    <location>
        <begin position="906"/>
        <end position="938"/>
    </location>
</feature>
<dbReference type="Proteomes" id="UP001590951">
    <property type="component" value="Unassembled WGS sequence"/>
</dbReference>
<feature type="domain" description="ZZ-type" evidence="8">
    <location>
        <begin position="1129"/>
        <end position="1174"/>
    </location>
</feature>
<dbReference type="SUPFAM" id="SSF48403">
    <property type="entry name" value="Ankyrin repeat"/>
    <property type="match status" value="1"/>
</dbReference>
<name>A0ABR4ALT0_9LECA</name>
<dbReference type="Pfam" id="PF13637">
    <property type="entry name" value="Ank_4"/>
    <property type="match status" value="2"/>
</dbReference>
<feature type="repeat" description="ANK" evidence="6">
    <location>
        <begin position="972"/>
        <end position="1004"/>
    </location>
</feature>
<dbReference type="SMART" id="SM00291">
    <property type="entry name" value="ZnF_ZZ"/>
    <property type="match status" value="1"/>
</dbReference>
<dbReference type="Gene3D" id="3.30.60.90">
    <property type="match status" value="1"/>
</dbReference>
<dbReference type="Pfam" id="PF14479">
    <property type="entry name" value="HeLo"/>
    <property type="match status" value="1"/>
</dbReference>
<dbReference type="InterPro" id="IPR054471">
    <property type="entry name" value="GPIID_WHD"/>
</dbReference>
<dbReference type="PROSITE" id="PS50297">
    <property type="entry name" value="ANK_REP_REGION"/>
    <property type="match status" value="6"/>
</dbReference>
<dbReference type="InterPro" id="IPR043145">
    <property type="entry name" value="Znf_ZZ_sf"/>
</dbReference>
<reference evidence="9 10" key="1">
    <citation type="submission" date="2024-09" db="EMBL/GenBank/DDBJ databases">
        <title>Rethinking Asexuality: The Enigmatic Case of Functional Sexual Genes in Lepraria (Stereocaulaceae).</title>
        <authorList>
            <person name="Doellman M."/>
            <person name="Sun Y."/>
            <person name="Barcenas-Pena A."/>
            <person name="Lumbsch H.T."/>
            <person name="Grewe F."/>
        </authorList>
    </citation>
    <scope>NUCLEOTIDE SEQUENCE [LARGE SCALE GENOMIC DNA]</scope>
    <source>
        <strain evidence="9 10">Grewe 0041</strain>
    </source>
</reference>
<feature type="repeat" description="ANK" evidence="6">
    <location>
        <begin position="840"/>
        <end position="872"/>
    </location>
</feature>
<dbReference type="InterPro" id="IPR056884">
    <property type="entry name" value="NPHP3-like_N"/>
</dbReference>
<dbReference type="Gene3D" id="3.40.50.300">
    <property type="entry name" value="P-loop containing nucleotide triphosphate hydrolases"/>
    <property type="match status" value="1"/>
</dbReference>
<feature type="repeat" description="ANK" evidence="6">
    <location>
        <begin position="873"/>
        <end position="905"/>
    </location>
</feature>
<evidence type="ECO:0000313" key="10">
    <source>
        <dbReference type="Proteomes" id="UP001590951"/>
    </source>
</evidence>
<sequence length="1178" mass="129951">MEVAGLAVGVAGLASLLSACIDAVDRVDTYRKFGLESRYITAKFAADKFLLQKWAETVGISDGRLQNVHHRDLDRDEVVSAIARILSSIREIFSATNSLSSNLQGLSLDSKSSFPIDPDNYANNHSTEEKKSRSLAPKTIGKLYDIIPLEGTNESVDSDIVRGLGEPSNSLRGFSKEKSTWFSSVYELLDQLKMEERKEVYLWLGAVNTKDTYEKHLSARLENTCGWIFSKSEYVSWASSDFPFDAAKVLWIHGPAGYGKSVLCARLVQQLQTTHKYPLAYFFCSSDQDPFSMIRSWVSQLVSSSQDAFEIAQQQMRARGGPSASTTDIWDLFNSIVHCGEGFTYVVDGLDECLRSENNRASGDDCNRRAFLVKLKGSISQTTSRLLIVSRDEGDIRSGICLDAMTSLKLTTYEYGISKTDVLSDVMSFSKCIVDNKLWKKSEILRQDLATQMAQKSEGMFLWVRLQERSLRNSKNRVKLQEIVNDMPIGLTDAYKRDWDRISKLQDRDMYRALAILRWTIFAVRPMTVLEMTEALAVRDEDGCDSLQIDELPDVIDDEYIIDEILDLCGSLVESRDAGPEKHLEDKTVGLVHISVQEFLLSRTSMNISLSGHDCENNYLAKICLRYLDYNSSWKTSSGGLSQHPFLDYAVRSWILHVNSSGSNYKDLIRLVNKFFNPSGSHWINWRNRYEILATEASQRLKVSQDNHGGLLYYAALFGLVDTLQFLQDQKVEDWDSVGGQYGTALQAASAAGHLSAVSFLIDRGANIDAQCGLHGCAVNAAADSGNDEIIRVLVIAGASLSIGDEAGCMPLHMASRKGRAEVVKLLLDQGADLSIASTKGSTPLNAAANNGHLEVVKVLLNRGADLSVANTNGLTPLYSASLKGHLEVVKVLLDQGADLSVANTDGWTPLNAAANNGHLEVVKLLLDQGADHNAESGNYGNTLHIASHKGHVEIAEMLLNKVTNIHYKDRQGRTALHLACAGGNLATIKLLSNVGLDPTTTDMQGRDCLHHGASNGSASTTTWLLKQGLNPNLMDRNDWTSLHWAAKSGSVETLETLRNAGSISSHESINGWTPQAIALFHHCGYLPILTSGVHNEITSRYTVPEHAASHAVPKDDPYTTGDQISPGPIHRARCDGCFLEICGPRYKCLECTDFDYCFKCKASSDVTHAPHRFEKKE</sequence>
<keyword evidence="7" id="KW-0732">Signal</keyword>
<dbReference type="EMBL" id="JBHFEH010000120">
    <property type="protein sequence ID" value="KAL2046479.1"/>
    <property type="molecule type" value="Genomic_DNA"/>
</dbReference>
<dbReference type="CDD" id="cd02340">
    <property type="entry name" value="ZZ_NBR1_like"/>
    <property type="match status" value="1"/>
</dbReference>
<evidence type="ECO:0000256" key="2">
    <source>
        <dbReference type="ARBA" id="ARBA00022737"/>
    </source>
</evidence>
<dbReference type="Pfam" id="PF00569">
    <property type="entry name" value="ZZ"/>
    <property type="match status" value="1"/>
</dbReference>
<evidence type="ECO:0000259" key="8">
    <source>
        <dbReference type="SMART" id="SM00291"/>
    </source>
</evidence>
<dbReference type="PANTHER" id="PTHR24161:SF121">
    <property type="entry name" value="M-PHASE PHOSPHOPROTEIN 8"/>
    <property type="match status" value="1"/>
</dbReference>
<dbReference type="Pfam" id="PF00023">
    <property type="entry name" value="Ank"/>
    <property type="match status" value="1"/>
</dbReference>
<dbReference type="InterPro" id="IPR029498">
    <property type="entry name" value="HeLo_dom"/>
</dbReference>
<dbReference type="SUPFAM" id="SSF57850">
    <property type="entry name" value="RING/U-box"/>
    <property type="match status" value="1"/>
</dbReference>
<evidence type="ECO:0000256" key="6">
    <source>
        <dbReference type="PROSITE-ProRule" id="PRU00023"/>
    </source>
</evidence>
<evidence type="ECO:0000256" key="7">
    <source>
        <dbReference type="SAM" id="SignalP"/>
    </source>
</evidence>
<feature type="repeat" description="ANK" evidence="6">
    <location>
        <begin position="741"/>
        <end position="773"/>
    </location>
</feature>
<feature type="repeat" description="ANK" evidence="6">
    <location>
        <begin position="939"/>
        <end position="971"/>
    </location>
</feature>
<dbReference type="PANTHER" id="PTHR24161">
    <property type="entry name" value="ANK_REP_REGION DOMAIN-CONTAINING PROTEIN-RELATED"/>
    <property type="match status" value="1"/>
</dbReference>
<organism evidence="9 10">
    <name type="scientific">Lepraria finkii</name>
    <dbReference type="NCBI Taxonomy" id="1340010"/>
    <lineage>
        <taxon>Eukaryota</taxon>
        <taxon>Fungi</taxon>
        <taxon>Dikarya</taxon>
        <taxon>Ascomycota</taxon>
        <taxon>Pezizomycotina</taxon>
        <taxon>Lecanoromycetes</taxon>
        <taxon>OSLEUM clade</taxon>
        <taxon>Lecanoromycetidae</taxon>
        <taxon>Lecanorales</taxon>
        <taxon>Lecanorineae</taxon>
        <taxon>Stereocaulaceae</taxon>
        <taxon>Lepraria</taxon>
    </lineage>
</organism>
<proteinExistence type="predicted"/>
<accession>A0ABR4ALT0</accession>
<dbReference type="InterPro" id="IPR000433">
    <property type="entry name" value="Znf_ZZ"/>
</dbReference>
<dbReference type="InterPro" id="IPR027417">
    <property type="entry name" value="P-loop_NTPase"/>
</dbReference>
<feature type="chain" id="PRO_5047445064" description="ZZ-type domain-containing protein" evidence="7">
    <location>
        <begin position="24"/>
        <end position="1178"/>
    </location>
</feature>
<keyword evidence="3" id="KW-0863">Zinc-finger</keyword>
<evidence type="ECO:0000256" key="4">
    <source>
        <dbReference type="ARBA" id="ARBA00022833"/>
    </source>
</evidence>
<evidence type="ECO:0000313" key="9">
    <source>
        <dbReference type="EMBL" id="KAL2046479.1"/>
    </source>
</evidence>
<dbReference type="PROSITE" id="PS50088">
    <property type="entry name" value="ANK_REPEAT"/>
    <property type="match status" value="8"/>
</dbReference>
<feature type="repeat" description="ANK" evidence="6">
    <location>
        <begin position="1005"/>
        <end position="1037"/>
    </location>
</feature>
<dbReference type="InterPro" id="IPR038305">
    <property type="entry name" value="HeLo_sf"/>
</dbReference>
<dbReference type="InterPro" id="IPR036770">
    <property type="entry name" value="Ankyrin_rpt-contain_sf"/>
</dbReference>
<dbReference type="SMART" id="SM00248">
    <property type="entry name" value="ANK"/>
    <property type="match status" value="11"/>
</dbReference>